<evidence type="ECO:0000313" key="2">
    <source>
        <dbReference type="Proteomes" id="UP001194468"/>
    </source>
</evidence>
<organism evidence="1 2">
    <name type="scientific">Boletus edulis BED1</name>
    <dbReference type="NCBI Taxonomy" id="1328754"/>
    <lineage>
        <taxon>Eukaryota</taxon>
        <taxon>Fungi</taxon>
        <taxon>Dikarya</taxon>
        <taxon>Basidiomycota</taxon>
        <taxon>Agaricomycotina</taxon>
        <taxon>Agaricomycetes</taxon>
        <taxon>Agaricomycetidae</taxon>
        <taxon>Boletales</taxon>
        <taxon>Boletineae</taxon>
        <taxon>Boletaceae</taxon>
        <taxon>Boletoideae</taxon>
        <taxon>Boletus</taxon>
    </lineage>
</organism>
<name>A0AAD4GI18_BOLED</name>
<feature type="non-terminal residue" evidence="1">
    <location>
        <position position="174"/>
    </location>
</feature>
<reference evidence="1" key="1">
    <citation type="submission" date="2019-10" db="EMBL/GenBank/DDBJ databases">
        <authorList>
            <consortium name="DOE Joint Genome Institute"/>
            <person name="Kuo A."/>
            <person name="Miyauchi S."/>
            <person name="Kiss E."/>
            <person name="Drula E."/>
            <person name="Kohler A."/>
            <person name="Sanchez-Garcia M."/>
            <person name="Andreopoulos B."/>
            <person name="Barry K.W."/>
            <person name="Bonito G."/>
            <person name="Buee M."/>
            <person name="Carver A."/>
            <person name="Chen C."/>
            <person name="Cichocki N."/>
            <person name="Clum A."/>
            <person name="Culley D."/>
            <person name="Crous P.W."/>
            <person name="Fauchery L."/>
            <person name="Girlanda M."/>
            <person name="Hayes R."/>
            <person name="Keri Z."/>
            <person name="LaButti K."/>
            <person name="Lipzen A."/>
            <person name="Lombard V."/>
            <person name="Magnuson J."/>
            <person name="Maillard F."/>
            <person name="Morin E."/>
            <person name="Murat C."/>
            <person name="Nolan M."/>
            <person name="Ohm R."/>
            <person name="Pangilinan J."/>
            <person name="Pereira M."/>
            <person name="Perotto S."/>
            <person name="Peter M."/>
            <person name="Riley R."/>
            <person name="Sitrit Y."/>
            <person name="Stielow B."/>
            <person name="Szollosi G."/>
            <person name="Zifcakova L."/>
            <person name="Stursova M."/>
            <person name="Spatafora J.W."/>
            <person name="Tedersoo L."/>
            <person name="Vaario L.-M."/>
            <person name="Yamada A."/>
            <person name="Yan M."/>
            <person name="Wang P."/>
            <person name="Xu J."/>
            <person name="Bruns T."/>
            <person name="Baldrian P."/>
            <person name="Vilgalys R."/>
            <person name="Henrissat B."/>
            <person name="Grigoriev I.V."/>
            <person name="Hibbett D."/>
            <person name="Nagy L.G."/>
            <person name="Martin F.M."/>
        </authorList>
    </citation>
    <scope>NUCLEOTIDE SEQUENCE</scope>
    <source>
        <strain evidence="1">BED1</strain>
    </source>
</reference>
<gene>
    <name evidence="1" type="ORF">L210DRAFT_792043</name>
</gene>
<accession>A0AAD4GI18</accession>
<proteinExistence type="predicted"/>
<keyword evidence="2" id="KW-1185">Reference proteome</keyword>
<dbReference type="Proteomes" id="UP001194468">
    <property type="component" value="Unassembled WGS sequence"/>
</dbReference>
<evidence type="ECO:0000313" key="1">
    <source>
        <dbReference type="EMBL" id="KAF8443748.1"/>
    </source>
</evidence>
<dbReference type="EMBL" id="WHUW01000007">
    <property type="protein sequence ID" value="KAF8443748.1"/>
    <property type="molecule type" value="Genomic_DNA"/>
</dbReference>
<dbReference type="AlphaFoldDB" id="A0AAD4GI18"/>
<comment type="caution">
    <text evidence="1">The sequence shown here is derived from an EMBL/GenBank/DDBJ whole genome shotgun (WGS) entry which is preliminary data.</text>
</comment>
<protein>
    <submittedName>
        <fullName evidence="1">Uncharacterized protein</fullName>
    </submittedName>
</protein>
<reference evidence="1" key="2">
    <citation type="journal article" date="2020" name="Nat. Commun.">
        <title>Large-scale genome sequencing of mycorrhizal fungi provides insights into the early evolution of symbiotic traits.</title>
        <authorList>
            <person name="Miyauchi S."/>
            <person name="Kiss E."/>
            <person name="Kuo A."/>
            <person name="Drula E."/>
            <person name="Kohler A."/>
            <person name="Sanchez-Garcia M."/>
            <person name="Morin E."/>
            <person name="Andreopoulos B."/>
            <person name="Barry K.W."/>
            <person name="Bonito G."/>
            <person name="Buee M."/>
            <person name="Carver A."/>
            <person name="Chen C."/>
            <person name="Cichocki N."/>
            <person name="Clum A."/>
            <person name="Culley D."/>
            <person name="Crous P.W."/>
            <person name="Fauchery L."/>
            <person name="Girlanda M."/>
            <person name="Hayes R.D."/>
            <person name="Keri Z."/>
            <person name="LaButti K."/>
            <person name="Lipzen A."/>
            <person name="Lombard V."/>
            <person name="Magnuson J."/>
            <person name="Maillard F."/>
            <person name="Murat C."/>
            <person name="Nolan M."/>
            <person name="Ohm R.A."/>
            <person name="Pangilinan J."/>
            <person name="Pereira M.F."/>
            <person name="Perotto S."/>
            <person name="Peter M."/>
            <person name="Pfister S."/>
            <person name="Riley R."/>
            <person name="Sitrit Y."/>
            <person name="Stielow J.B."/>
            <person name="Szollosi G."/>
            <person name="Zifcakova L."/>
            <person name="Stursova M."/>
            <person name="Spatafora J.W."/>
            <person name="Tedersoo L."/>
            <person name="Vaario L.M."/>
            <person name="Yamada A."/>
            <person name="Yan M."/>
            <person name="Wang P."/>
            <person name="Xu J."/>
            <person name="Bruns T."/>
            <person name="Baldrian P."/>
            <person name="Vilgalys R."/>
            <person name="Dunand C."/>
            <person name="Henrissat B."/>
            <person name="Grigoriev I.V."/>
            <person name="Hibbett D."/>
            <person name="Nagy L.G."/>
            <person name="Martin F.M."/>
        </authorList>
    </citation>
    <scope>NUCLEOTIDE SEQUENCE</scope>
    <source>
        <strain evidence="1">BED1</strain>
    </source>
</reference>
<feature type="non-terminal residue" evidence="1">
    <location>
        <position position="1"/>
    </location>
</feature>
<sequence length="174" mass="19347">RINALSSFVDKEANVYALGSILLTATWGSYQPFKDHRDLLCNPVTNVPIVVWTVGHIASAWFLKRGVPEKQAAVTVIPLSNMLGAQTSRLLGGLAIPPIKSTDDPVNAVRAIKWQSTKLSDEPELFGDIYDAHDIFANKSELPPYLIEDLKKDDLVLLECKIICYKVKDANNKW</sequence>